<gene>
    <name evidence="6" type="primary">tarD_1</name>
    <name evidence="6" type="ORF">LMG29542_03908</name>
</gene>
<reference evidence="6 7" key="1">
    <citation type="submission" date="2020-04" db="EMBL/GenBank/DDBJ databases">
        <authorList>
            <person name="De Canck E."/>
        </authorList>
    </citation>
    <scope>NUCLEOTIDE SEQUENCE [LARGE SCALE GENOMIC DNA]</scope>
    <source>
        <strain evidence="6 7">LMG 29542</strain>
    </source>
</reference>
<evidence type="ECO:0000256" key="3">
    <source>
        <dbReference type="PIRSR" id="PIRSR634611-1"/>
    </source>
</evidence>
<protein>
    <submittedName>
        <fullName evidence="6">D(-)-tartrate dehydratase</fullName>
        <ecNumber evidence="6">4.2.1.81</ecNumber>
    </submittedName>
</protein>
<dbReference type="Gene3D" id="3.20.20.120">
    <property type="entry name" value="Enolase-like C-terminal domain"/>
    <property type="match status" value="1"/>
</dbReference>
<dbReference type="InterPro" id="IPR046945">
    <property type="entry name" value="RHMD-like"/>
</dbReference>
<feature type="active site" description="Proton donor/acceptor" evidence="3">
    <location>
        <position position="321"/>
    </location>
</feature>
<feature type="domain" description="Mandelate racemase/muconate lactonizing enzyme C-terminal" evidence="5">
    <location>
        <begin position="162"/>
        <end position="259"/>
    </location>
</feature>
<comment type="cofactor">
    <cofactor evidence="4">
        <name>Mg(2+)</name>
        <dbReference type="ChEBI" id="CHEBI:18420"/>
    </cofactor>
    <text evidence="4">Binds 1 Mg(2+) ion per subunit.</text>
</comment>
<evidence type="ECO:0000256" key="1">
    <source>
        <dbReference type="ARBA" id="ARBA00022723"/>
    </source>
</evidence>
<dbReference type="GO" id="GO:0016052">
    <property type="term" value="P:carbohydrate catabolic process"/>
    <property type="evidence" value="ECO:0007669"/>
    <property type="project" value="TreeGrafter"/>
</dbReference>
<dbReference type="SUPFAM" id="SSF51604">
    <property type="entry name" value="Enolase C-terminal domain-like"/>
    <property type="match status" value="1"/>
</dbReference>
<dbReference type="PANTHER" id="PTHR13794:SF58">
    <property type="entry name" value="MITOCHONDRIAL ENOLASE SUPERFAMILY MEMBER 1"/>
    <property type="match status" value="1"/>
</dbReference>
<feature type="active site" description="acceptor" evidence="3">
    <location>
        <position position="183"/>
    </location>
</feature>
<keyword evidence="1 4" id="KW-0479">Metal-binding</keyword>
<dbReference type="InterPro" id="IPR029065">
    <property type="entry name" value="Enolase_C-like"/>
</dbReference>
<accession>A0A6J5E606</accession>
<sequence>MRITAVREISVPLEGNVANALVSFAEHDVSLVALHTDVIRNGKPLIGYAFDSIGRFAQGGILRDRMIPRLVAAAPDSLLDASGAGFDPETVLKTVLRNEKPGGHGDRAAAAGAIELAVWDLNAKLRDEPAHVTIARRFDRRGKAEGVDVYAAGGYYYPEESTQRLADEFDRYREMGFDAFKMKIGGASLVQDLARIEAALSVAGAGQRLAVDANGRFDLDTALAYAEAIAPYDLRWYEEIGDPLDFDLNRQVAQAYAGRIATGENLFSLADVKNLALFGGMRPGKDVFQMDAGLAYGLTEYARMIELIENRGFDRAHAYPHGGHLINLHIAVGLELGGCEAYPGVFQPFGGYPAGCGIGGGLVRPTDAAGFGLEEKDGLRPWLERLAA</sequence>
<keyword evidence="2 4" id="KW-0460">Magnesium</keyword>
<feature type="binding site" evidence="4">
    <location>
        <position position="212"/>
    </location>
    <ligand>
        <name>Mg(2+)</name>
        <dbReference type="ChEBI" id="CHEBI:18420"/>
    </ligand>
</feature>
<evidence type="ECO:0000259" key="5">
    <source>
        <dbReference type="SMART" id="SM00922"/>
    </source>
</evidence>
<dbReference type="Proteomes" id="UP000494363">
    <property type="component" value="Unassembled WGS sequence"/>
</dbReference>
<evidence type="ECO:0000256" key="4">
    <source>
        <dbReference type="PIRSR" id="PIRSR634611-3"/>
    </source>
</evidence>
<dbReference type="Gene3D" id="3.30.390.10">
    <property type="entry name" value="Enolase-like, N-terminal domain"/>
    <property type="match status" value="1"/>
</dbReference>
<keyword evidence="7" id="KW-1185">Reference proteome</keyword>
<dbReference type="SFLD" id="SFLDG00179">
    <property type="entry name" value="mandelate_racemase"/>
    <property type="match status" value="1"/>
</dbReference>
<dbReference type="GO" id="GO:0000287">
    <property type="term" value="F:magnesium ion binding"/>
    <property type="evidence" value="ECO:0007669"/>
    <property type="project" value="TreeGrafter"/>
</dbReference>
<evidence type="ECO:0000256" key="2">
    <source>
        <dbReference type="ARBA" id="ARBA00022842"/>
    </source>
</evidence>
<dbReference type="InterPro" id="IPR029017">
    <property type="entry name" value="Enolase-like_N"/>
</dbReference>
<dbReference type="InterPro" id="IPR036849">
    <property type="entry name" value="Enolase-like_C_sf"/>
</dbReference>
<organism evidence="6 7">
    <name type="scientific">Paraburkholderia humisilvae</name>
    <dbReference type="NCBI Taxonomy" id="627669"/>
    <lineage>
        <taxon>Bacteria</taxon>
        <taxon>Pseudomonadati</taxon>
        <taxon>Pseudomonadota</taxon>
        <taxon>Betaproteobacteria</taxon>
        <taxon>Burkholderiales</taxon>
        <taxon>Burkholderiaceae</taxon>
        <taxon>Paraburkholderia</taxon>
    </lineage>
</organism>
<dbReference type="SUPFAM" id="SSF54826">
    <property type="entry name" value="Enolase N-terminal domain-like"/>
    <property type="match status" value="1"/>
</dbReference>
<feature type="binding site" evidence="4">
    <location>
        <position position="264"/>
    </location>
    <ligand>
        <name>Mg(2+)</name>
        <dbReference type="ChEBI" id="CHEBI:18420"/>
    </ligand>
</feature>
<dbReference type="InterPro" id="IPR034611">
    <property type="entry name" value="D-tartrate_dehydratase"/>
</dbReference>
<dbReference type="GO" id="GO:0047808">
    <property type="term" value="F:D(-)-tartrate dehydratase activity"/>
    <property type="evidence" value="ECO:0007669"/>
    <property type="project" value="UniProtKB-EC"/>
</dbReference>
<dbReference type="EMBL" id="CADIKH010000017">
    <property type="protein sequence ID" value="CAB3760736.1"/>
    <property type="molecule type" value="Genomic_DNA"/>
</dbReference>
<name>A0A6J5E606_9BURK</name>
<evidence type="ECO:0000313" key="7">
    <source>
        <dbReference type="Proteomes" id="UP000494363"/>
    </source>
</evidence>
<dbReference type="InterPro" id="IPR013342">
    <property type="entry name" value="Mandelate_racemase_C"/>
</dbReference>
<dbReference type="SMART" id="SM00922">
    <property type="entry name" value="MR_MLE"/>
    <property type="match status" value="1"/>
</dbReference>
<proteinExistence type="predicted"/>
<keyword evidence="6" id="KW-0456">Lyase</keyword>
<dbReference type="EC" id="4.2.1.81" evidence="6"/>
<dbReference type="Pfam" id="PF13378">
    <property type="entry name" value="MR_MLE_C"/>
    <property type="match status" value="1"/>
</dbReference>
<dbReference type="PANTHER" id="PTHR13794">
    <property type="entry name" value="ENOLASE SUPERFAMILY, MANDELATE RACEMASE"/>
    <property type="match status" value="1"/>
</dbReference>
<dbReference type="SFLD" id="SFLDS00001">
    <property type="entry name" value="Enolase"/>
    <property type="match status" value="1"/>
</dbReference>
<dbReference type="RefSeq" id="WP_175228078.1">
    <property type="nucleotide sequence ID" value="NZ_CADIKH010000017.1"/>
</dbReference>
<dbReference type="AlphaFoldDB" id="A0A6J5E606"/>
<dbReference type="SFLD" id="SFLDF00118">
    <property type="entry name" value="D-tartrate_dehydratase"/>
    <property type="match status" value="1"/>
</dbReference>
<evidence type="ECO:0000313" key="6">
    <source>
        <dbReference type="EMBL" id="CAB3760736.1"/>
    </source>
</evidence>
<feature type="binding site" evidence="4">
    <location>
        <position position="238"/>
    </location>
    <ligand>
        <name>Mg(2+)</name>
        <dbReference type="ChEBI" id="CHEBI:18420"/>
    </ligand>
</feature>